<proteinExistence type="predicted"/>
<accession>I3NN55</accession>
<dbReference type="PANTHER" id="PTHR42773:SF1">
    <property type="entry name" value="METALLO-BETA-LACTAMASE FAMILY PROTEIN"/>
    <property type="match status" value="1"/>
</dbReference>
<name>I3NN55_9ACTN</name>
<dbReference type="AlphaFoldDB" id="I3NN55"/>
<evidence type="ECO:0000313" key="1">
    <source>
        <dbReference type="EMBL" id="ADZ13543.1"/>
    </source>
</evidence>
<protein>
    <submittedName>
        <fullName evidence="1">YtkI</fullName>
    </submittedName>
</protein>
<reference evidence="1" key="1">
    <citation type="journal article" date="2012" name="J. Am. Chem. Soc.">
        <title>Characterization of yatakemycin gene cluster revealing a radical S-adenosylmethionine dependent methyltransferase and highlighting spirocyclopropane biosynthesis.</title>
        <authorList>
            <person name="Huang W."/>
            <person name="Xu H."/>
            <person name="Li Y."/>
            <person name="Zhang F."/>
            <person name="Chen X.Y."/>
            <person name="He Q.L."/>
            <person name="Igarashi Y."/>
            <person name="Tang G.L."/>
        </authorList>
    </citation>
    <scope>NUCLEOTIDE SEQUENCE</scope>
    <source>
        <strain evidence="1">TP-A2060</strain>
    </source>
</reference>
<dbReference type="SUPFAM" id="SSF54862">
    <property type="entry name" value="4Fe-4S ferredoxins"/>
    <property type="match status" value="1"/>
</dbReference>
<dbReference type="EMBL" id="JF429418">
    <property type="protein sequence ID" value="ADZ13543.1"/>
    <property type="molecule type" value="Genomic_DNA"/>
</dbReference>
<dbReference type="Pfam" id="PF13370">
    <property type="entry name" value="Fer4_13"/>
    <property type="match status" value="1"/>
</dbReference>
<sequence>MADPRLRLRDNAPGRFFVDSECTDCDTCRCLAPGLFARNDEAGYSYVVRQPVDDDEADELYEAMDRCPADAIGEM</sequence>
<dbReference type="PANTHER" id="PTHR42773">
    <property type="entry name" value="METALLO-BETA-LACTAMASE-RELATED"/>
    <property type="match status" value="1"/>
</dbReference>
<dbReference type="Gene3D" id="3.30.70.20">
    <property type="match status" value="1"/>
</dbReference>
<organism evidence="1">
    <name type="scientific">Streptomyces sp. TP-A2060</name>
    <dbReference type="NCBI Taxonomy" id="991125"/>
    <lineage>
        <taxon>Bacteria</taxon>
        <taxon>Bacillati</taxon>
        <taxon>Actinomycetota</taxon>
        <taxon>Actinomycetes</taxon>
        <taxon>Kitasatosporales</taxon>
        <taxon>Streptomycetaceae</taxon>
        <taxon>Streptomyces</taxon>
    </lineage>
</organism>